<comment type="catalytic activity">
    <reaction evidence="1">
        <text>Hydrolysis of alkylated DNA, releasing 3-methyladenine, 3-methylguanine, 7-methylguanine and 7-methyladenine.</text>
        <dbReference type="EC" id="3.2.2.21"/>
    </reaction>
</comment>
<dbReference type="EMBL" id="JAMYJR010000001">
    <property type="protein sequence ID" value="MCO8269263.1"/>
    <property type="molecule type" value="Genomic_DNA"/>
</dbReference>
<proteinExistence type="predicted"/>
<dbReference type="InterPro" id="IPR051912">
    <property type="entry name" value="Alkylbase_DNA_Glycosylase/TA"/>
</dbReference>
<dbReference type="CDD" id="cd00056">
    <property type="entry name" value="ENDO3c"/>
    <property type="match status" value="1"/>
</dbReference>
<dbReference type="InterPro" id="IPR003265">
    <property type="entry name" value="HhH-GPD_domain"/>
</dbReference>
<sequence>MELLAVYPDGTPLDATDRQLAAADPVLRGLIGRFGPVSLFETGTDLFGSLILAIVSQQFSTRAARAMFDRVLGQFGGEVPSAQALLAADPDELRVTAGLSHAKTRALRSLAERMESGGLDLDDLRTLPDDEVRARLTAISGIGDWTAGVFLMFTLRRPDILPADDLVIRKAVRDAYRLDSLPAPADVIRLGESWRPYRSRACSYLWRSLQAAPIPATS</sequence>
<evidence type="ECO:0000313" key="6">
    <source>
        <dbReference type="EMBL" id="MCO8269263.1"/>
    </source>
</evidence>
<dbReference type="PANTHER" id="PTHR43003:SF5">
    <property type="entry name" value="DNA-3-METHYLADENINE GLYCOSYLASE"/>
    <property type="match status" value="1"/>
</dbReference>
<evidence type="ECO:0000256" key="2">
    <source>
        <dbReference type="ARBA" id="ARBA00012000"/>
    </source>
</evidence>
<evidence type="ECO:0000313" key="7">
    <source>
        <dbReference type="Proteomes" id="UP001523369"/>
    </source>
</evidence>
<reference evidence="6 7" key="1">
    <citation type="submission" date="2022-06" db="EMBL/GenBank/DDBJ databases">
        <title>New Species of the Genus Actinoplanes, ActinopZanes ferrugineus.</title>
        <authorList>
            <person name="Ding P."/>
        </authorList>
    </citation>
    <scope>NUCLEOTIDE SEQUENCE [LARGE SCALE GENOMIC DNA]</scope>
    <source>
        <strain evidence="6 7">TRM88003</strain>
    </source>
</reference>
<keyword evidence="4" id="KW-0234">DNA repair</keyword>
<keyword evidence="3" id="KW-0227">DNA damage</keyword>
<evidence type="ECO:0000256" key="4">
    <source>
        <dbReference type="ARBA" id="ARBA00023204"/>
    </source>
</evidence>
<evidence type="ECO:0000256" key="3">
    <source>
        <dbReference type="ARBA" id="ARBA00022763"/>
    </source>
</evidence>
<accession>A0ABT1DFK0</accession>
<dbReference type="EC" id="3.2.2.21" evidence="2"/>
<dbReference type="SMART" id="SM00478">
    <property type="entry name" value="ENDO3c"/>
    <property type="match status" value="1"/>
</dbReference>
<keyword evidence="7" id="KW-1185">Reference proteome</keyword>
<gene>
    <name evidence="6" type="ORF">M1L60_01510</name>
</gene>
<comment type="caution">
    <text evidence="6">The sequence shown here is derived from an EMBL/GenBank/DDBJ whole genome shotgun (WGS) entry which is preliminary data.</text>
</comment>
<feature type="domain" description="HhH-GPD" evidence="5">
    <location>
        <begin position="55"/>
        <end position="210"/>
    </location>
</feature>
<dbReference type="Gene3D" id="1.10.1670.40">
    <property type="match status" value="1"/>
</dbReference>
<evidence type="ECO:0000256" key="1">
    <source>
        <dbReference type="ARBA" id="ARBA00000086"/>
    </source>
</evidence>
<dbReference type="RefSeq" id="WP_253235401.1">
    <property type="nucleotide sequence ID" value="NZ_JAMYJR010000001.1"/>
</dbReference>
<dbReference type="Proteomes" id="UP001523369">
    <property type="component" value="Unassembled WGS sequence"/>
</dbReference>
<dbReference type="Gene3D" id="1.10.340.30">
    <property type="entry name" value="Hypothetical protein, domain 2"/>
    <property type="match status" value="1"/>
</dbReference>
<dbReference type="InterPro" id="IPR011257">
    <property type="entry name" value="DNA_glycosylase"/>
</dbReference>
<protein>
    <recommendedName>
        <fullName evidence="2">DNA-3-methyladenine glycosylase II</fullName>
        <ecNumber evidence="2">3.2.2.21</ecNumber>
    </recommendedName>
</protein>
<dbReference type="Pfam" id="PF00730">
    <property type="entry name" value="HhH-GPD"/>
    <property type="match status" value="1"/>
</dbReference>
<evidence type="ECO:0000259" key="5">
    <source>
        <dbReference type="SMART" id="SM00478"/>
    </source>
</evidence>
<organism evidence="6 7">
    <name type="scientific">Paractinoplanes aksuensis</name>
    <dbReference type="NCBI Taxonomy" id="2939490"/>
    <lineage>
        <taxon>Bacteria</taxon>
        <taxon>Bacillati</taxon>
        <taxon>Actinomycetota</taxon>
        <taxon>Actinomycetes</taxon>
        <taxon>Micromonosporales</taxon>
        <taxon>Micromonosporaceae</taxon>
        <taxon>Paractinoplanes</taxon>
    </lineage>
</organism>
<dbReference type="SUPFAM" id="SSF48150">
    <property type="entry name" value="DNA-glycosylase"/>
    <property type="match status" value="1"/>
</dbReference>
<name>A0ABT1DFK0_9ACTN</name>
<dbReference type="PANTHER" id="PTHR43003">
    <property type="entry name" value="DNA-3-METHYLADENINE GLYCOSYLASE"/>
    <property type="match status" value="1"/>
</dbReference>